<keyword evidence="4" id="KW-0274">FAD</keyword>
<accession>A0ABP8H8Q0</accession>
<dbReference type="CDD" id="cd00567">
    <property type="entry name" value="ACAD"/>
    <property type="match status" value="1"/>
</dbReference>
<evidence type="ECO:0000259" key="8">
    <source>
        <dbReference type="Pfam" id="PF02771"/>
    </source>
</evidence>
<gene>
    <name evidence="9" type="ORF">GCM10023144_29780</name>
</gene>
<dbReference type="InterPro" id="IPR036250">
    <property type="entry name" value="AcylCo_DH-like_C"/>
</dbReference>
<protein>
    <submittedName>
        <fullName evidence="9">Acyl-CoA dehydrogenase family protein</fullName>
    </submittedName>
</protein>
<dbReference type="InterPro" id="IPR006091">
    <property type="entry name" value="Acyl-CoA_Oxase/DH_mid-dom"/>
</dbReference>
<evidence type="ECO:0000259" key="7">
    <source>
        <dbReference type="Pfam" id="PF02770"/>
    </source>
</evidence>
<evidence type="ECO:0000256" key="4">
    <source>
        <dbReference type="ARBA" id="ARBA00022827"/>
    </source>
</evidence>
<dbReference type="Pfam" id="PF00441">
    <property type="entry name" value="Acyl-CoA_dh_1"/>
    <property type="match status" value="1"/>
</dbReference>
<evidence type="ECO:0000256" key="2">
    <source>
        <dbReference type="ARBA" id="ARBA00009347"/>
    </source>
</evidence>
<evidence type="ECO:0000256" key="3">
    <source>
        <dbReference type="ARBA" id="ARBA00022630"/>
    </source>
</evidence>
<evidence type="ECO:0000256" key="1">
    <source>
        <dbReference type="ARBA" id="ARBA00001974"/>
    </source>
</evidence>
<dbReference type="InterPro" id="IPR009100">
    <property type="entry name" value="AcylCoA_DH/oxidase_NM_dom_sf"/>
</dbReference>
<proteinExistence type="inferred from homology"/>
<keyword evidence="5" id="KW-0560">Oxidoreductase</keyword>
<evidence type="ECO:0000313" key="9">
    <source>
        <dbReference type="EMBL" id="GAA4335932.1"/>
    </source>
</evidence>
<reference evidence="10" key="1">
    <citation type="journal article" date="2019" name="Int. J. Syst. Evol. Microbiol.">
        <title>The Global Catalogue of Microorganisms (GCM) 10K type strain sequencing project: providing services to taxonomists for standard genome sequencing and annotation.</title>
        <authorList>
            <consortium name="The Broad Institute Genomics Platform"/>
            <consortium name="The Broad Institute Genome Sequencing Center for Infectious Disease"/>
            <person name="Wu L."/>
            <person name="Ma J."/>
        </authorList>
    </citation>
    <scope>NUCLEOTIDE SEQUENCE [LARGE SCALE GENOMIC DNA]</scope>
    <source>
        <strain evidence="10">JCM 17666</strain>
    </source>
</reference>
<comment type="cofactor">
    <cofactor evidence="1">
        <name>FAD</name>
        <dbReference type="ChEBI" id="CHEBI:57692"/>
    </cofactor>
</comment>
<dbReference type="Pfam" id="PF02770">
    <property type="entry name" value="Acyl-CoA_dh_M"/>
    <property type="match status" value="1"/>
</dbReference>
<dbReference type="InterPro" id="IPR037069">
    <property type="entry name" value="AcylCoA_DH/ox_N_sf"/>
</dbReference>
<dbReference type="EMBL" id="BAABFO010000014">
    <property type="protein sequence ID" value="GAA4335932.1"/>
    <property type="molecule type" value="Genomic_DNA"/>
</dbReference>
<name>A0ABP8H8Q0_9BURK</name>
<feature type="domain" description="Acyl-CoA dehydrogenase/oxidase N-terminal" evidence="8">
    <location>
        <begin position="7"/>
        <end position="113"/>
    </location>
</feature>
<dbReference type="RefSeq" id="WP_345250649.1">
    <property type="nucleotide sequence ID" value="NZ_BAABFO010000014.1"/>
</dbReference>
<dbReference type="Gene3D" id="1.20.140.10">
    <property type="entry name" value="Butyryl-CoA Dehydrogenase, subunit A, domain 3"/>
    <property type="match status" value="1"/>
</dbReference>
<dbReference type="Proteomes" id="UP001501671">
    <property type="component" value="Unassembled WGS sequence"/>
</dbReference>
<dbReference type="SUPFAM" id="SSF47203">
    <property type="entry name" value="Acyl-CoA dehydrogenase C-terminal domain-like"/>
    <property type="match status" value="1"/>
</dbReference>
<dbReference type="Gene3D" id="2.40.110.10">
    <property type="entry name" value="Butyryl-CoA Dehydrogenase, subunit A, domain 2"/>
    <property type="match status" value="1"/>
</dbReference>
<dbReference type="InterPro" id="IPR046373">
    <property type="entry name" value="Acyl-CoA_Oxase/DH_mid-dom_sf"/>
</dbReference>
<dbReference type="Gene3D" id="1.10.540.10">
    <property type="entry name" value="Acyl-CoA dehydrogenase/oxidase, N-terminal domain"/>
    <property type="match status" value="1"/>
</dbReference>
<dbReference type="InterPro" id="IPR013786">
    <property type="entry name" value="AcylCoA_DH/ox_N"/>
</dbReference>
<keyword evidence="3" id="KW-0285">Flavoprotein</keyword>
<dbReference type="InterPro" id="IPR009075">
    <property type="entry name" value="AcylCo_DH/oxidase_C"/>
</dbReference>
<evidence type="ECO:0000313" key="10">
    <source>
        <dbReference type="Proteomes" id="UP001501671"/>
    </source>
</evidence>
<comment type="caution">
    <text evidence="9">The sequence shown here is derived from an EMBL/GenBank/DDBJ whole genome shotgun (WGS) entry which is preliminary data.</text>
</comment>
<organism evidence="9 10">
    <name type="scientific">Pigmentiphaga soli</name>
    <dbReference type="NCBI Taxonomy" id="1007095"/>
    <lineage>
        <taxon>Bacteria</taxon>
        <taxon>Pseudomonadati</taxon>
        <taxon>Pseudomonadota</taxon>
        <taxon>Betaproteobacteria</taxon>
        <taxon>Burkholderiales</taxon>
        <taxon>Alcaligenaceae</taxon>
        <taxon>Pigmentiphaga</taxon>
    </lineage>
</organism>
<dbReference type="PANTHER" id="PTHR43884:SF20">
    <property type="entry name" value="ACYL-COA DEHYDROGENASE FADE28"/>
    <property type="match status" value="1"/>
</dbReference>
<feature type="domain" description="Acyl-CoA dehydrogenase/oxidase C-terminal" evidence="6">
    <location>
        <begin position="221"/>
        <end position="363"/>
    </location>
</feature>
<evidence type="ECO:0000259" key="6">
    <source>
        <dbReference type="Pfam" id="PF00441"/>
    </source>
</evidence>
<evidence type="ECO:0000256" key="5">
    <source>
        <dbReference type="ARBA" id="ARBA00023002"/>
    </source>
</evidence>
<comment type="similarity">
    <text evidence="2">Belongs to the acyl-CoA dehydrogenase family.</text>
</comment>
<keyword evidence="10" id="KW-1185">Reference proteome</keyword>
<sequence length="386" mass="41304">MDVLLDEQETLIKRSAGEFLQAECGPRAARDAEKRDPRYSTELWKRFCELGWMGLSVPDTLGGQGLPVGYAGLVLEEAGRYIAPLPILSNMVAALVLAGHGAGPQRELVPRIVGGSLLVSCALLERSGRWDAAAFELTAREDGGGYVLEGSKYFVDHFRGSGKCLVAAARAGSPGQCDLFVVDPEAPGIVAERLTTLANDEQETVHFRAVRVPAEARVPGGAAAVAAMMDYIAVLSACMMEGAARHAMEMSAAYVSQRDAFGQPIGAFQAIQHLAADMLNAVDGCQLLNREALWLLGQGLPARVEIAQAKSFANEKCLAVVRGCQQMHGGIGFIAEFDINLWYRRVAAWSMRGGSTYDHRLTISGFLFGQAGPVRLGMAQPLPAQA</sequence>
<feature type="domain" description="Acyl-CoA oxidase/dehydrogenase middle" evidence="7">
    <location>
        <begin position="122"/>
        <end position="207"/>
    </location>
</feature>
<dbReference type="PANTHER" id="PTHR43884">
    <property type="entry name" value="ACYL-COA DEHYDROGENASE"/>
    <property type="match status" value="1"/>
</dbReference>
<dbReference type="SUPFAM" id="SSF56645">
    <property type="entry name" value="Acyl-CoA dehydrogenase NM domain-like"/>
    <property type="match status" value="1"/>
</dbReference>
<dbReference type="Pfam" id="PF02771">
    <property type="entry name" value="Acyl-CoA_dh_N"/>
    <property type="match status" value="1"/>
</dbReference>